<protein>
    <submittedName>
        <fullName evidence="1">Uncharacterized protein</fullName>
    </submittedName>
</protein>
<name>A0ACC0TGG3_POPTR</name>
<organism evidence="1 2">
    <name type="scientific">Populus trichocarpa</name>
    <name type="common">Western balsam poplar</name>
    <name type="synonym">Populus balsamifera subsp. trichocarpa</name>
    <dbReference type="NCBI Taxonomy" id="3694"/>
    <lineage>
        <taxon>Eukaryota</taxon>
        <taxon>Viridiplantae</taxon>
        <taxon>Streptophyta</taxon>
        <taxon>Embryophyta</taxon>
        <taxon>Tracheophyta</taxon>
        <taxon>Spermatophyta</taxon>
        <taxon>Magnoliopsida</taxon>
        <taxon>eudicotyledons</taxon>
        <taxon>Gunneridae</taxon>
        <taxon>Pentapetalae</taxon>
        <taxon>rosids</taxon>
        <taxon>fabids</taxon>
        <taxon>Malpighiales</taxon>
        <taxon>Salicaceae</taxon>
        <taxon>Saliceae</taxon>
        <taxon>Populus</taxon>
    </lineage>
</organism>
<keyword evidence="2" id="KW-1185">Reference proteome</keyword>
<dbReference type="Proteomes" id="UP000006729">
    <property type="component" value="Chromosome 1"/>
</dbReference>
<evidence type="ECO:0000313" key="1">
    <source>
        <dbReference type="EMBL" id="KAI9400607.1"/>
    </source>
</evidence>
<reference evidence="1 2" key="1">
    <citation type="journal article" date="2006" name="Science">
        <title>The genome of black cottonwood, Populus trichocarpa (Torr. &amp; Gray).</title>
        <authorList>
            <person name="Tuskan G.A."/>
            <person name="Difazio S."/>
            <person name="Jansson S."/>
            <person name="Bohlmann J."/>
            <person name="Grigoriev I."/>
            <person name="Hellsten U."/>
            <person name="Putnam N."/>
            <person name="Ralph S."/>
            <person name="Rombauts S."/>
            <person name="Salamov A."/>
            <person name="Schein J."/>
            <person name="Sterck L."/>
            <person name="Aerts A."/>
            <person name="Bhalerao R.R."/>
            <person name="Bhalerao R.P."/>
            <person name="Blaudez D."/>
            <person name="Boerjan W."/>
            <person name="Brun A."/>
            <person name="Brunner A."/>
            <person name="Busov V."/>
            <person name="Campbell M."/>
            <person name="Carlson J."/>
            <person name="Chalot M."/>
            <person name="Chapman J."/>
            <person name="Chen G.L."/>
            <person name="Cooper D."/>
            <person name="Coutinho P.M."/>
            <person name="Couturier J."/>
            <person name="Covert S."/>
            <person name="Cronk Q."/>
            <person name="Cunningham R."/>
            <person name="Davis J."/>
            <person name="Degroeve S."/>
            <person name="Dejardin A."/>
            <person name="Depamphilis C."/>
            <person name="Detter J."/>
            <person name="Dirks B."/>
            <person name="Dubchak I."/>
            <person name="Duplessis S."/>
            <person name="Ehlting J."/>
            <person name="Ellis B."/>
            <person name="Gendler K."/>
            <person name="Goodstein D."/>
            <person name="Gribskov M."/>
            <person name="Grimwood J."/>
            <person name="Groover A."/>
            <person name="Gunter L."/>
            <person name="Hamberger B."/>
            <person name="Heinze B."/>
            <person name="Helariutta Y."/>
            <person name="Henrissat B."/>
            <person name="Holligan D."/>
            <person name="Holt R."/>
            <person name="Huang W."/>
            <person name="Islam-Faridi N."/>
            <person name="Jones S."/>
            <person name="Jones-Rhoades M."/>
            <person name="Jorgensen R."/>
            <person name="Joshi C."/>
            <person name="Kangasjarvi J."/>
            <person name="Karlsson J."/>
            <person name="Kelleher C."/>
            <person name="Kirkpatrick R."/>
            <person name="Kirst M."/>
            <person name="Kohler A."/>
            <person name="Kalluri U."/>
            <person name="Larimer F."/>
            <person name="Leebens-Mack J."/>
            <person name="Leple J.C."/>
            <person name="Locascio P."/>
            <person name="Lou Y."/>
            <person name="Lucas S."/>
            <person name="Martin F."/>
            <person name="Montanini B."/>
            <person name="Napoli C."/>
            <person name="Nelson D.R."/>
            <person name="Nelson C."/>
            <person name="Nieminen K."/>
            <person name="Nilsson O."/>
            <person name="Pereda V."/>
            <person name="Peter G."/>
            <person name="Philippe R."/>
            <person name="Pilate G."/>
            <person name="Poliakov A."/>
            <person name="Razumovskaya J."/>
            <person name="Richardson P."/>
            <person name="Rinaldi C."/>
            <person name="Ritland K."/>
            <person name="Rouze P."/>
            <person name="Ryaboy D."/>
            <person name="Schmutz J."/>
            <person name="Schrader J."/>
            <person name="Segerman B."/>
            <person name="Shin H."/>
            <person name="Siddiqui A."/>
            <person name="Sterky F."/>
            <person name="Terry A."/>
            <person name="Tsai C.J."/>
            <person name="Uberbacher E."/>
            <person name="Unneberg P."/>
            <person name="Vahala J."/>
            <person name="Wall K."/>
            <person name="Wessler S."/>
            <person name="Yang G."/>
            <person name="Yin T."/>
            <person name="Douglas C."/>
            <person name="Marra M."/>
            <person name="Sandberg G."/>
            <person name="Van de Peer Y."/>
            <person name="Rokhsar D."/>
        </authorList>
    </citation>
    <scope>NUCLEOTIDE SEQUENCE [LARGE SCALE GENOMIC DNA]</scope>
    <source>
        <strain evidence="2">cv. Nisqually</strain>
    </source>
</reference>
<dbReference type="EMBL" id="CM009290">
    <property type="protein sequence ID" value="KAI9400607.1"/>
    <property type="molecule type" value="Genomic_DNA"/>
</dbReference>
<proteinExistence type="predicted"/>
<comment type="caution">
    <text evidence="1">The sequence shown here is derived from an EMBL/GenBank/DDBJ whole genome shotgun (WGS) entry which is preliminary data.</text>
</comment>
<evidence type="ECO:0000313" key="2">
    <source>
        <dbReference type="Proteomes" id="UP000006729"/>
    </source>
</evidence>
<sequence length="127" mass="14349">MGPKADVGDPFPLDEAWGMQPCELEISRKYGSPFSMQPHINFIIEDLMASSAQCTAIKTQQRSQEFPKDDDATCLHFAILPPLYWFASHLMISPGMSKTWPGYMIWAYSTAYVLLGSLLFSNLYPFT</sequence>
<gene>
    <name evidence="1" type="ORF">POPTR_001G008600v4</name>
</gene>
<accession>A0ACC0TGG3</accession>